<feature type="non-terminal residue" evidence="9">
    <location>
        <position position="1"/>
    </location>
</feature>
<reference evidence="9 10" key="1">
    <citation type="submission" date="2024-07" db="EMBL/GenBank/DDBJ databases">
        <title>Chromosome-level genome assembly of the water stick insect Ranatra chinensis (Heteroptera: Nepidae).</title>
        <authorList>
            <person name="Liu X."/>
        </authorList>
    </citation>
    <scope>NUCLEOTIDE SEQUENCE [LARGE SCALE GENOMIC DNA]</scope>
    <source>
        <strain evidence="9">Cailab_2021Rc</strain>
        <tissue evidence="9">Muscle</tissue>
    </source>
</reference>
<sequence length="456" mass="50309">LPECTIASKIKLLELIDQSGRYNRLFVDVVFQARVDRVSVDGLNRTKQDIVNHVVRDLFSVDNFEDMLAKVHAVRGKLANLGCFKNISILIDVSSGPGATAHGYEVTYQVNELKRVHGGLTTHVSNNEGLLTLTMGLPNMWGRGEELKGEYNCGSRKTKTFNLSLVKPFISKRDVVGTASLFQNVMEWPVSGYKLIDRGVLLDLAFASLPKVKHNLQWEGSWRELGIGNRYSSFEIRKDAGNTLKSALRHIVKYDARDSTIFPSCGTLASLSTEFAGLGGNVGFLKNEFAVQANLPLFSEDFVLQGSFNAGIMNPVDENKQPFVCDNFFLGGPLTLRGFDLRGVGPQADGNFIGAKVFWSGALHLYTPLPFRPGSGGFGDLFRSHLFINVGNIGDYELNNMVEEQKNSLRLAWGIGIAFRLGSMARIELNYCFPKMFADSDVLVSGIQMGVGLDFL</sequence>
<accession>A0ABD0Y6W9</accession>
<keyword evidence="10" id="KW-1185">Reference proteome</keyword>
<dbReference type="PANTHER" id="PTHR12815">
    <property type="entry name" value="SORTING AND ASSEMBLY MACHINERY SAMM50 PROTEIN FAMILY MEMBER"/>
    <property type="match status" value="1"/>
</dbReference>
<dbReference type="GO" id="GO:0005741">
    <property type="term" value="C:mitochondrial outer membrane"/>
    <property type="evidence" value="ECO:0007669"/>
    <property type="project" value="UniProtKB-SubCell"/>
</dbReference>
<keyword evidence="6" id="KW-0496">Mitochondrion</keyword>
<dbReference type="Pfam" id="PF01103">
    <property type="entry name" value="Omp85"/>
    <property type="match status" value="1"/>
</dbReference>
<dbReference type="InterPro" id="IPR039910">
    <property type="entry name" value="D15-like"/>
</dbReference>
<evidence type="ECO:0000256" key="6">
    <source>
        <dbReference type="ARBA" id="ARBA00023128"/>
    </source>
</evidence>
<evidence type="ECO:0000259" key="8">
    <source>
        <dbReference type="Pfam" id="PF01103"/>
    </source>
</evidence>
<keyword evidence="4" id="KW-0812">Transmembrane</keyword>
<dbReference type="PANTHER" id="PTHR12815:SF18">
    <property type="entry name" value="SORTING AND ASSEMBLY MACHINERY COMPONENT 50 HOMOLOG"/>
    <property type="match status" value="1"/>
</dbReference>
<gene>
    <name evidence="9" type="ORF">AAG570_002218</name>
</gene>
<protein>
    <recommendedName>
        <fullName evidence="8">Bacterial surface antigen (D15) domain-containing protein</fullName>
    </recommendedName>
</protein>
<evidence type="ECO:0000256" key="3">
    <source>
        <dbReference type="ARBA" id="ARBA00022452"/>
    </source>
</evidence>
<dbReference type="Proteomes" id="UP001558652">
    <property type="component" value="Unassembled WGS sequence"/>
</dbReference>
<comment type="subcellular location">
    <subcellularLocation>
        <location evidence="1">Mitochondrion outer membrane</location>
        <topology evidence="1">Multi-pass membrane protein</topology>
    </subcellularLocation>
</comment>
<evidence type="ECO:0000256" key="2">
    <source>
        <dbReference type="ARBA" id="ARBA00010913"/>
    </source>
</evidence>
<evidence type="ECO:0000256" key="4">
    <source>
        <dbReference type="ARBA" id="ARBA00022692"/>
    </source>
</evidence>
<comment type="caution">
    <text evidence="9">The sequence shown here is derived from an EMBL/GenBank/DDBJ whole genome shotgun (WGS) entry which is preliminary data.</text>
</comment>
<keyword evidence="7" id="KW-0472">Membrane</keyword>
<dbReference type="EMBL" id="JBFDAA010000012">
    <property type="protein sequence ID" value="KAL1123130.1"/>
    <property type="molecule type" value="Genomic_DNA"/>
</dbReference>
<keyword evidence="5" id="KW-1000">Mitochondrion outer membrane</keyword>
<evidence type="ECO:0000256" key="5">
    <source>
        <dbReference type="ARBA" id="ARBA00022787"/>
    </source>
</evidence>
<proteinExistence type="inferred from homology"/>
<organism evidence="9 10">
    <name type="scientific">Ranatra chinensis</name>
    <dbReference type="NCBI Taxonomy" id="642074"/>
    <lineage>
        <taxon>Eukaryota</taxon>
        <taxon>Metazoa</taxon>
        <taxon>Ecdysozoa</taxon>
        <taxon>Arthropoda</taxon>
        <taxon>Hexapoda</taxon>
        <taxon>Insecta</taxon>
        <taxon>Pterygota</taxon>
        <taxon>Neoptera</taxon>
        <taxon>Paraneoptera</taxon>
        <taxon>Hemiptera</taxon>
        <taxon>Heteroptera</taxon>
        <taxon>Panheteroptera</taxon>
        <taxon>Nepomorpha</taxon>
        <taxon>Nepidae</taxon>
        <taxon>Ranatrinae</taxon>
        <taxon>Ranatra</taxon>
    </lineage>
</organism>
<dbReference type="InterPro" id="IPR000184">
    <property type="entry name" value="Bac_surfAg_D15"/>
</dbReference>
<evidence type="ECO:0000256" key="1">
    <source>
        <dbReference type="ARBA" id="ARBA00004374"/>
    </source>
</evidence>
<keyword evidence="3" id="KW-1134">Transmembrane beta strand</keyword>
<name>A0ABD0Y6W9_9HEMI</name>
<evidence type="ECO:0000256" key="7">
    <source>
        <dbReference type="ARBA" id="ARBA00023136"/>
    </source>
</evidence>
<comment type="similarity">
    <text evidence="2">Belongs to the SAM50/omp85 family.</text>
</comment>
<dbReference type="Gene3D" id="2.40.160.50">
    <property type="entry name" value="membrane protein fhac: a member of the omp85/tpsb transporter family"/>
    <property type="match status" value="1"/>
</dbReference>
<evidence type="ECO:0000313" key="10">
    <source>
        <dbReference type="Proteomes" id="UP001558652"/>
    </source>
</evidence>
<dbReference type="AlphaFoldDB" id="A0ABD0Y6W9"/>
<dbReference type="FunFam" id="2.40.160.50:FF:000002">
    <property type="entry name" value="sorting and assembly machinery component 50 homolog"/>
    <property type="match status" value="1"/>
</dbReference>
<evidence type="ECO:0000313" key="9">
    <source>
        <dbReference type="EMBL" id="KAL1123130.1"/>
    </source>
</evidence>
<feature type="domain" description="Bacterial surface antigen (D15)" evidence="8">
    <location>
        <begin position="139"/>
        <end position="455"/>
    </location>
</feature>